<evidence type="ECO:0000259" key="5">
    <source>
        <dbReference type="Pfam" id="PF01555"/>
    </source>
</evidence>
<dbReference type="InterPro" id="IPR002052">
    <property type="entry name" value="DNA_methylase_N6_adenine_CS"/>
</dbReference>
<accession>A0ABW5P393</accession>
<keyword evidence="2 7" id="KW-0489">Methyltransferase</keyword>
<organism evidence="7 8">
    <name type="scientific">Deinococcus taklimakanensis</name>
    <dbReference type="NCBI Taxonomy" id="536443"/>
    <lineage>
        <taxon>Bacteria</taxon>
        <taxon>Thermotogati</taxon>
        <taxon>Deinococcota</taxon>
        <taxon>Deinococci</taxon>
        <taxon>Deinococcales</taxon>
        <taxon>Deinococcaceae</taxon>
        <taxon>Deinococcus</taxon>
    </lineage>
</organism>
<dbReference type="EMBL" id="JBHUMK010000037">
    <property type="protein sequence ID" value="MFD2609578.1"/>
    <property type="molecule type" value="Genomic_DNA"/>
</dbReference>
<feature type="domain" description="DNA methylase N-4/N-6" evidence="5">
    <location>
        <begin position="22"/>
        <end position="365"/>
    </location>
</feature>
<dbReference type="EC" id="2.1.1.-" evidence="7"/>
<dbReference type="PRINTS" id="PR00508">
    <property type="entry name" value="S21N4MTFRASE"/>
</dbReference>
<dbReference type="PANTHER" id="PTHR13370:SF3">
    <property type="entry name" value="TRNA (GUANINE(10)-N2)-METHYLTRANSFERASE HOMOLOG"/>
    <property type="match status" value="1"/>
</dbReference>
<sequence>MKHLYYGDNLGVLRGHIASESVDLIYLDPPFNSQADYNVIFKDQAGQESGAQILAFKDTWQWGTESEQALMDLLPHHGQLARFLTDFVEFLGRNSLSAYLVMMAVRFVELHRVLKPTGSLYLHCDPTASHYLKTVLDVIFGPENFRNEIIWKRSSAHSSAKRWGDIHDVILFYSKSKTFTWNPVYTPYEPEYIQQFYRYEDVRGRYRLSDLTGAGTRAGDSGEPWRGVDPTSKGRHWAVPREAVEQLGGPEALSWASQKKLELLDKNNRIDFPKKVGGIPQFKRYLSDMPGVPIQDVVTDIGPLSPHAQERLGYPTQKPVALLERILSASSNPGDVVLDPFCGCGTTISAAEKLGRQWIGIDVTHLSVSLIKARLKRDFDLVVRKDYEEIGTPKDLPAAQYFAETDPFQFQFWIVGEIGAQPYGAVGDSKKGKKGGDTGIDGQLFFRTPDGGKIERVIVSVKAGRNLNPAMVRDLRGTVEREKAAIGVLLLAYAPTKGMLQEAARAGAYTWGGRTFPKLQILTVEQLLSGEQPQLPRGVVNVSYEQKAAKSLTGKRTRDRGADPLFVN</sequence>
<dbReference type="GO" id="GO:0032259">
    <property type="term" value="P:methylation"/>
    <property type="evidence" value="ECO:0007669"/>
    <property type="project" value="UniProtKB-KW"/>
</dbReference>
<dbReference type="SUPFAM" id="SSF53335">
    <property type="entry name" value="S-adenosyl-L-methionine-dependent methyltransferases"/>
    <property type="match status" value="1"/>
</dbReference>
<dbReference type="PANTHER" id="PTHR13370">
    <property type="entry name" value="RNA METHYLASE-RELATED"/>
    <property type="match status" value="1"/>
</dbReference>
<dbReference type="Pfam" id="PF01555">
    <property type="entry name" value="N6_N4_Mtase"/>
    <property type="match status" value="1"/>
</dbReference>
<dbReference type="PROSITE" id="PS00092">
    <property type="entry name" value="N6_MTASE"/>
    <property type="match status" value="1"/>
</dbReference>
<evidence type="ECO:0000313" key="8">
    <source>
        <dbReference type="Proteomes" id="UP001597475"/>
    </source>
</evidence>
<evidence type="ECO:0000313" key="7">
    <source>
        <dbReference type="EMBL" id="MFD2609578.1"/>
    </source>
</evidence>
<keyword evidence="3 7" id="KW-0808">Transferase</keyword>
<gene>
    <name evidence="7" type="ORF">ACFSR9_09020</name>
</gene>
<dbReference type="InterPro" id="IPR002941">
    <property type="entry name" value="DNA_methylase_N4/N6"/>
</dbReference>
<dbReference type="Proteomes" id="UP001597475">
    <property type="component" value="Unassembled WGS sequence"/>
</dbReference>
<feature type="domain" description="Restriction endonuclease type IV Mrr" evidence="6">
    <location>
        <begin position="406"/>
        <end position="505"/>
    </location>
</feature>
<dbReference type="RefSeq" id="WP_386845065.1">
    <property type="nucleotide sequence ID" value="NZ_JBHUMK010000037.1"/>
</dbReference>
<evidence type="ECO:0000256" key="1">
    <source>
        <dbReference type="ARBA" id="ARBA00006594"/>
    </source>
</evidence>
<evidence type="ECO:0000256" key="3">
    <source>
        <dbReference type="ARBA" id="ARBA00022679"/>
    </source>
</evidence>
<comment type="caution">
    <text evidence="7">The sequence shown here is derived from an EMBL/GenBank/DDBJ whole genome shotgun (WGS) entry which is preliminary data.</text>
</comment>
<reference evidence="8" key="1">
    <citation type="journal article" date="2019" name="Int. J. Syst. Evol. Microbiol.">
        <title>The Global Catalogue of Microorganisms (GCM) 10K type strain sequencing project: providing services to taxonomists for standard genome sequencing and annotation.</title>
        <authorList>
            <consortium name="The Broad Institute Genomics Platform"/>
            <consortium name="The Broad Institute Genome Sequencing Center for Infectious Disease"/>
            <person name="Wu L."/>
            <person name="Ma J."/>
        </authorList>
    </citation>
    <scope>NUCLEOTIDE SEQUENCE [LARGE SCALE GENOMIC DNA]</scope>
    <source>
        <strain evidence="8">KCTC 33842</strain>
    </source>
</reference>
<evidence type="ECO:0000256" key="2">
    <source>
        <dbReference type="ARBA" id="ARBA00022603"/>
    </source>
</evidence>
<feature type="region of interest" description="Disordered" evidence="4">
    <location>
        <begin position="214"/>
        <end position="234"/>
    </location>
</feature>
<dbReference type="InterPro" id="IPR001091">
    <property type="entry name" value="RM_Methyltransferase"/>
</dbReference>
<evidence type="ECO:0000256" key="4">
    <source>
        <dbReference type="SAM" id="MobiDB-lite"/>
    </source>
</evidence>
<keyword evidence="8" id="KW-1185">Reference proteome</keyword>
<dbReference type="GO" id="GO:0008168">
    <property type="term" value="F:methyltransferase activity"/>
    <property type="evidence" value="ECO:0007669"/>
    <property type="project" value="UniProtKB-KW"/>
</dbReference>
<proteinExistence type="inferred from homology"/>
<evidence type="ECO:0000259" key="6">
    <source>
        <dbReference type="Pfam" id="PF04471"/>
    </source>
</evidence>
<dbReference type="Pfam" id="PF04471">
    <property type="entry name" value="Mrr_cat"/>
    <property type="match status" value="1"/>
</dbReference>
<dbReference type="InterPro" id="IPR007560">
    <property type="entry name" value="Restrct_endonuc_IV_Mrr"/>
</dbReference>
<dbReference type="InterPro" id="IPR029063">
    <property type="entry name" value="SAM-dependent_MTases_sf"/>
</dbReference>
<comment type="similarity">
    <text evidence="1">Belongs to the N(4)/N(6)-methyltransferase family.</text>
</comment>
<dbReference type="Gene3D" id="3.40.50.150">
    <property type="entry name" value="Vaccinia Virus protein VP39"/>
    <property type="match status" value="1"/>
</dbReference>
<name>A0ABW5P393_9DEIO</name>
<protein>
    <submittedName>
        <fullName evidence="7">Site-specific DNA-methyltransferase</fullName>
        <ecNumber evidence="7">2.1.1.-</ecNumber>
    </submittedName>
</protein>